<reference evidence="2" key="1">
    <citation type="submission" date="2013-03" db="EMBL/GenBank/DDBJ databases">
        <title>The Genome Sequence of Anopheles minimus MINIMUS1.</title>
        <authorList>
            <consortium name="The Broad Institute Genomics Platform"/>
            <person name="Neafsey D.E."/>
            <person name="Walton C."/>
            <person name="Walker B."/>
            <person name="Young S.K."/>
            <person name="Zeng Q."/>
            <person name="Gargeya S."/>
            <person name="Fitzgerald M."/>
            <person name="Haas B."/>
            <person name="Abouelleil A."/>
            <person name="Allen A.W."/>
            <person name="Alvarado L."/>
            <person name="Arachchi H.M."/>
            <person name="Berlin A.M."/>
            <person name="Chapman S.B."/>
            <person name="Gainer-Dewar J."/>
            <person name="Goldberg J."/>
            <person name="Griggs A."/>
            <person name="Gujja S."/>
            <person name="Hansen M."/>
            <person name="Howarth C."/>
            <person name="Imamovic A."/>
            <person name="Ireland A."/>
            <person name="Larimer J."/>
            <person name="McCowan C."/>
            <person name="Murphy C."/>
            <person name="Pearson M."/>
            <person name="Poon T.W."/>
            <person name="Priest M."/>
            <person name="Roberts A."/>
            <person name="Saif S."/>
            <person name="Shea T."/>
            <person name="Sisk P."/>
            <person name="Sykes S."/>
            <person name="Wortman J."/>
            <person name="Nusbaum C."/>
            <person name="Birren B."/>
        </authorList>
    </citation>
    <scope>NUCLEOTIDE SEQUENCE [LARGE SCALE GENOMIC DNA]</scope>
    <source>
        <strain evidence="2">MINIMUS1</strain>
    </source>
</reference>
<evidence type="ECO:0000313" key="1">
    <source>
        <dbReference type="EnsemblMetazoa" id="AMIN014658-PA"/>
    </source>
</evidence>
<dbReference type="VEuPathDB" id="VectorBase:AMIN014658"/>
<name>A0A182WPR5_9DIPT</name>
<dbReference type="Proteomes" id="UP000075920">
    <property type="component" value="Unassembled WGS sequence"/>
</dbReference>
<sequence>MCCLAETCTGHE</sequence>
<evidence type="ECO:0000313" key="2">
    <source>
        <dbReference type="Proteomes" id="UP000075920"/>
    </source>
</evidence>
<reference evidence="1" key="2">
    <citation type="submission" date="2020-05" db="UniProtKB">
        <authorList>
            <consortium name="EnsemblMetazoa"/>
        </authorList>
    </citation>
    <scope>IDENTIFICATION</scope>
    <source>
        <strain evidence="1">MINIMUS1</strain>
    </source>
</reference>
<keyword evidence="2" id="KW-1185">Reference proteome</keyword>
<protein>
    <submittedName>
        <fullName evidence="1">Uncharacterized protein</fullName>
    </submittedName>
</protein>
<proteinExistence type="predicted"/>
<dbReference type="EnsemblMetazoa" id="AMIN014658-RA">
    <property type="protein sequence ID" value="AMIN014658-PA"/>
    <property type="gene ID" value="AMIN014658"/>
</dbReference>
<accession>A0A182WPR5</accession>
<organism evidence="1 2">
    <name type="scientific">Anopheles minimus</name>
    <dbReference type="NCBI Taxonomy" id="112268"/>
    <lineage>
        <taxon>Eukaryota</taxon>
        <taxon>Metazoa</taxon>
        <taxon>Ecdysozoa</taxon>
        <taxon>Arthropoda</taxon>
        <taxon>Hexapoda</taxon>
        <taxon>Insecta</taxon>
        <taxon>Pterygota</taxon>
        <taxon>Neoptera</taxon>
        <taxon>Endopterygota</taxon>
        <taxon>Diptera</taxon>
        <taxon>Nematocera</taxon>
        <taxon>Culicoidea</taxon>
        <taxon>Culicidae</taxon>
        <taxon>Anophelinae</taxon>
        <taxon>Anopheles</taxon>
    </lineage>
</organism>